<organism evidence="1 2">
    <name type="scientific">Cetraspora pellucida</name>
    <dbReference type="NCBI Taxonomy" id="1433469"/>
    <lineage>
        <taxon>Eukaryota</taxon>
        <taxon>Fungi</taxon>
        <taxon>Fungi incertae sedis</taxon>
        <taxon>Mucoromycota</taxon>
        <taxon>Glomeromycotina</taxon>
        <taxon>Glomeromycetes</taxon>
        <taxon>Diversisporales</taxon>
        <taxon>Gigasporaceae</taxon>
        <taxon>Cetraspora</taxon>
    </lineage>
</organism>
<evidence type="ECO:0000313" key="1">
    <source>
        <dbReference type="EMBL" id="CAG8706174.1"/>
    </source>
</evidence>
<accession>A0ACA9PFL1</accession>
<gene>
    <name evidence="1" type="ORF">SPELUC_LOCUS11539</name>
</gene>
<evidence type="ECO:0000313" key="2">
    <source>
        <dbReference type="Proteomes" id="UP000789366"/>
    </source>
</evidence>
<dbReference type="Proteomes" id="UP000789366">
    <property type="component" value="Unassembled WGS sequence"/>
</dbReference>
<dbReference type="EMBL" id="CAJVPW010024781">
    <property type="protein sequence ID" value="CAG8706174.1"/>
    <property type="molecule type" value="Genomic_DNA"/>
</dbReference>
<sequence>TIIKVKHVKQNKTKDAKSISVWAIGVYPVRDEYYSVGEKIVPNCYASVIRPKTSTHLTIKDLESNKCLLKVSFIGSPHGKISAIENTDDSVMEINIKDHIFNEPTVQLPNSDNTESESSAKRKRTEESHEHLPEMENADSTIDCEPEANNNSAKNTKP</sequence>
<name>A0ACA9PFL1_9GLOM</name>
<feature type="non-terminal residue" evidence="1">
    <location>
        <position position="1"/>
    </location>
</feature>
<keyword evidence="2" id="KW-1185">Reference proteome</keyword>
<protein>
    <submittedName>
        <fullName evidence="1">988_t:CDS:1</fullName>
    </submittedName>
</protein>
<comment type="caution">
    <text evidence="1">The sequence shown here is derived from an EMBL/GenBank/DDBJ whole genome shotgun (WGS) entry which is preliminary data.</text>
</comment>
<reference evidence="1" key="1">
    <citation type="submission" date="2021-06" db="EMBL/GenBank/DDBJ databases">
        <authorList>
            <person name="Kallberg Y."/>
            <person name="Tangrot J."/>
            <person name="Rosling A."/>
        </authorList>
    </citation>
    <scope>NUCLEOTIDE SEQUENCE</scope>
    <source>
        <strain evidence="1">28 12/20/2015</strain>
    </source>
</reference>
<proteinExistence type="predicted"/>